<dbReference type="Proteomes" id="UP001168990">
    <property type="component" value="Unassembled WGS sequence"/>
</dbReference>
<keyword evidence="1" id="KW-0732">Signal</keyword>
<comment type="caution">
    <text evidence="2">The sequence shown here is derived from an EMBL/GenBank/DDBJ whole genome shotgun (WGS) entry which is preliminary data.</text>
</comment>
<reference evidence="2" key="1">
    <citation type="journal article" date="2023" name="bioRxiv">
        <title>Scaffold-level genome assemblies of two parasitoid biocontrol wasps reveal the parthenogenesis mechanism and an associated novel virus.</title>
        <authorList>
            <person name="Inwood S."/>
            <person name="Skelly J."/>
            <person name="Guhlin J."/>
            <person name="Harrop T."/>
            <person name="Goldson S."/>
            <person name="Dearden P."/>
        </authorList>
    </citation>
    <scope>NUCLEOTIDE SEQUENCE</scope>
    <source>
        <strain evidence="2">Irish</strain>
        <tissue evidence="2">Whole body</tissue>
    </source>
</reference>
<evidence type="ECO:0000313" key="3">
    <source>
        <dbReference type="Proteomes" id="UP001168990"/>
    </source>
</evidence>
<dbReference type="EMBL" id="JAQQBS010000003">
    <property type="protein sequence ID" value="KAK0171061.1"/>
    <property type="molecule type" value="Genomic_DNA"/>
</dbReference>
<proteinExistence type="predicted"/>
<evidence type="ECO:0000313" key="2">
    <source>
        <dbReference type="EMBL" id="KAK0171061.1"/>
    </source>
</evidence>
<protein>
    <recommendedName>
        <fullName evidence="4">Peptidase M12B domain-containing protein</fullName>
    </recommendedName>
</protein>
<dbReference type="Gene3D" id="3.40.390.10">
    <property type="entry name" value="Collagenase (Catalytic Domain)"/>
    <property type="match status" value="1"/>
</dbReference>
<dbReference type="SUPFAM" id="SSF55486">
    <property type="entry name" value="Metalloproteases ('zincins'), catalytic domain"/>
    <property type="match status" value="1"/>
</dbReference>
<reference evidence="2" key="2">
    <citation type="submission" date="2023-03" db="EMBL/GenBank/DDBJ databases">
        <authorList>
            <person name="Inwood S.N."/>
            <person name="Skelly J.G."/>
            <person name="Guhlin J."/>
            <person name="Harrop T.W.R."/>
            <person name="Goldson S.G."/>
            <person name="Dearden P.K."/>
        </authorList>
    </citation>
    <scope>NUCLEOTIDE SEQUENCE</scope>
    <source>
        <strain evidence="2">Irish</strain>
        <tissue evidence="2">Whole body</tissue>
    </source>
</reference>
<dbReference type="GO" id="GO:0008237">
    <property type="term" value="F:metallopeptidase activity"/>
    <property type="evidence" value="ECO:0007669"/>
    <property type="project" value="InterPro"/>
</dbReference>
<evidence type="ECO:0008006" key="4">
    <source>
        <dbReference type="Google" id="ProtNLM"/>
    </source>
</evidence>
<sequence length="549" mass="63903">MRHVAITNSIFICLLIIHLIFLAVTKAQNLLYDNVTDEKLMNTERLKRSPTDEVPKIIKAVIIEHGKPIIRLRWVKTDQLLANKNLPVWGAKSANIYEEKKQASDILDSFVMYQDVEQTSAIIYVKDKQVIFGFVDVIYYIHDRRIENWDETIFFYVGEHCLKKNSEANVHGEHNRPHFSLINSASKNFKSLTLNENSSKESNEVNNQPSGSQTEKKKYYLETLLYVTYDIIESIKIKYPDDNYLFRMLLDYAAYFNAVDMMLAKLPTKFRVYFNLAGIIFEEDKDVFSSRTGAQTLSYDEKNNNLVLENFFVEFTTYYTSDPNFIFPLDSYDYIFFSTTRDLEFEDEVLPGLTIVGEDIYHMKYINDHDMQRHSFTAVQKSSHFSFPVAAHEVGHVLGCTGHDSLSQGKYINKKQCSSIMQESLPVCYNCLNWSSRAVKQIEEYMHKERNRCWLLNFPRSLHKPNEPRVYLLPSEQCKCFGYNSHGKESNEYKEYIPSKNCAKPLRCLKIKKHNYINVPTILPFDGVPCAEGYQQVCWKGQCINAQSN</sequence>
<accession>A0AA39FKF6</accession>
<dbReference type="InterPro" id="IPR024079">
    <property type="entry name" value="MetalloPept_cat_dom_sf"/>
</dbReference>
<name>A0AA39FKF6_9HYME</name>
<feature type="signal peptide" evidence="1">
    <location>
        <begin position="1"/>
        <end position="27"/>
    </location>
</feature>
<dbReference type="AlphaFoldDB" id="A0AA39FKF6"/>
<feature type="chain" id="PRO_5041370866" description="Peptidase M12B domain-containing protein" evidence="1">
    <location>
        <begin position="28"/>
        <end position="549"/>
    </location>
</feature>
<gene>
    <name evidence="2" type="ORF">PV328_008825</name>
</gene>
<organism evidence="2 3">
    <name type="scientific">Microctonus aethiopoides</name>
    <dbReference type="NCBI Taxonomy" id="144406"/>
    <lineage>
        <taxon>Eukaryota</taxon>
        <taxon>Metazoa</taxon>
        <taxon>Ecdysozoa</taxon>
        <taxon>Arthropoda</taxon>
        <taxon>Hexapoda</taxon>
        <taxon>Insecta</taxon>
        <taxon>Pterygota</taxon>
        <taxon>Neoptera</taxon>
        <taxon>Endopterygota</taxon>
        <taxon>Hymenoptera</taxon>
        <taxon>Apocrita</taxon>
        <taxon>Ichneumonoidea</taxon>
        <taxon>Braconidae</taxon>
        <taxon>Euphorinae</taxon>
        <taxon>Microctonus</taxon>
    </lineage>
</organism>
<keyword evidence="3" id="KW-1185">Reference proteome</keyword>
<evidence type="ECO:0000256" key="1">
    <source>
        <dbReference type="SAM" id="SignalP"/>
    </source>
</evidence>